<evidence type="ECO:0000313" key="1">
    <source>
        <dbReference type="EMBL" id="RFM23148.1"/>
    </source>
</evidence>
<sequence>MPRHEEKICPRCQARFECKVGSINLCQCQTVRLTDEERAYIQSQFDDCLCANCLLELKKEYNQRQFEEKIARVCAFYNLNPPFQN</sequence>
<comment type="caution">
    <text evidence="1">The sequence shown here is derived from an EMBL/GenBank/DDBJ whole genome shotgun (WGS) entry which is preliminary data.</text>
</comment>
<proteinExistence type="predicted"/>
<dbReference type="AlphaFoldDB" id="A0A395LYN0"/>
<dbReference type="Proteomes" id="UP000266389">
    <property type="component" value="Unassembled WGS sequence"/>
</dbReference>
<evidence type="ECO:0008006" key="3">
    <source>
        <dbReference type="Google" id="ProtNLM"/>
    </source>
</evidence>
<organism evidence="1 2">
    <name type="scientific">Candidatus Thermochlorobacter aerophilus</name>
    <dbReference type="NCBI Taxonomy" id="1868324"/>
    <lineage>
        <taxon>Bacteria</taxon>
        <taxon>Pseudomonadati</taxon>
        <taxon>Chlorobiota</taxon>
        <taxon>Chlorobiia</taxon>
        <taxon>Chlorobiales</taxon>
        <taxon>Candidatus Thermochlorobacteriaceae</taxon>
        <taxon>Candidatus Thermochlorobacter</taxon>
    </lineage>
</organism>
<reference evidence="1 2" key="1">
    <citation type="journal article" date="2011" name="ISME J.">
        <title>Community ecology of hot spring cyanobacterial mats: predominant populations and their functional potential.</title>
        <authorList>
            <person name="Klatt C.G."/>
            <person name="Wood J.M."/>
            <person name="Rusch D.B."/>
            <person name="Bateson M.M."/>
            <person name="Hamamura N."/>
            <person name="Heidelberg J.F."/>
            <person name="Grossman A.R."/>
            <person name="Bhaya D."/>
            <person name="Cohan F.M."/>
            <person name="Kuhl M."/>
            <person name="Bryant D.A."/>
            <person name="Ward D.M."/>
        </authorList>
    </citation>
    <scope>NUCLEOTIDE SEQUENCE [LARGE SCALE GENOMIC DNA]</scope>
    <source>
        <strain evidence="1">OS</strain>
    </source>
</reference>
<name>A0A395LYN0_9BACT</name>
<dbReference type="InterPro" id="IPR032720">
    <property type="entry name" value="Cys_rich_CWC"/>
</dbReference>
<dbReference type="Pfam" id="PF14375">
    <property type="entry name" value="Cys_rich_CWC"/>
    <property type="match status" value="1"/>
</dbReference>
<dbReference type="EMBL" id="PHFL01000070">
    <property type="protein sequence ID" value="RFM23148.1"/>
    <property type="molecule type" value="Genomic_DNA"/>
</dbReference>
<gene>
    <name evidence="1" type="ORF">D0433_12845</name>
</gene>
<protein>
    <recommendedName>
        <fullName evidence="3">Cysteine-rich CWC family protein</fullName>
    </recommendedName>
</protein>
<evidence type="ECO:0000313" key="2">
    <source>
        <dbReference type="Proteomes" id="UP000266389"/>
    </source>
</evidence>
<accession>A0A395LYN0</accession>